<protein>
    <submittedName>
        <fullName evidence="1">Uncharacterized protein</fullName>
    </submittedName>
</protein>
<gene>
    <name evidence="1" type="ORF">VTH8203_03669</name>
</gene>
<sequence>MSSPSNLNAMIAQSQYHGIQPILVVTSAVDPIGSLPMLSHSESHVERVRSAIKQLSETHAKKLSAMVFISLRSVHRSFTMLLAPSIGDKKGHRIHPVTLLN</sequence>
<reference evidence="2" key="1">
    <citation type="submission" date="2016-06" db="EMBL/GenBank/DDBJ databases">
        <authorList>
            <person name="Rodrigo-Torres L."/>
            <person name="Arahal R.D."/>
            <person name="Lucena T."/>
        </authorList>
    </citation>
    <scope>NUCLEOTIDE SEQUENCE [LARGE SCALE GENOMIC DNA]</scope>
    <source>
        <strain evidence="2">CECT8203</strain>
    </source>
</reference>
<organism evidence="1 2">
    <name type="scientific">Vibrio thalassae</name>
    <dbReference type="NCBI Taxonomy" id="1243014"/>
    <lineage>
        <taxon>Bacteria</taxon>
        <taxon>Pseudomonadati</taxon>
        <taxon>Pseudomonadota</taxon>
        <taxon>Gammaproteobacteria</taxon>
        <taxon>Vibrionales</taxon>
        <taxon>Vibrionaceae</taxon>
        <taxon>Vibrio</taxon>
    </lineage>
</organism>
<name>A0A240ENE3_9VIBR</name>
<dbReference type="EMBL" id="OANU01000091">
    <property type="protein sequence ID" value="SNX50021.1"/>
    <property type="molecule type" value="Genomic_DNA"/>
</dbReference>
<evidence type="ECO:0000313" key="1">
    <source>
        <dbReference type="EMBL" id="SNX50021.1"/>
    </source>
</evidence>
<dbReference type="Proteomes" id="UP000219336">
    <property type="component" value="Unassembled WGS sequence"/>
</dbReference>
<accession>A0A240ENE3</accession>
<proteinExistence type="predicted"/>
<evidence type="ECO:0000313" key="2">
    <source>
        <dbReference type="Proteomes" id="UP000219336"/>
    </source>
</evidence>
<dbReference type="AlphaFoldDB" id="A0A240ENE3"/>
<keyword evidence="2" id="KW-1185">Reference proteome</keyword>